<dbReference type="PANTHER" id="PTHR43731:SF14">
    <property type="entry name" value="PRESENILIN-ASSOCIATED RHOMBOID-LIKE PROTEIN, MITOCHONDRIAL"/>
    <property type="match status" value="1"/>
</dbReference>
<evidence type="ECO:0000256" key="4">
    <source>
        <dbReference type="ARBA" id="ARBA00022801"/>
    </source>
</evidence>
<comment type="caution">
    <text evidence="9">The sequence shown here is derived from an EMBL/GenBank/DDBJ whole genome shotgun (WGS) entry which is preliminary data.</text>
</comment>
<proteinExistence type="inferred from homology"/>
<evidence type="ECO:0000256" key="6">
    <source>
        <dbReference type="ARBA" id="ARBA00023136"/>
    </source>
</evidence>
<reference evidence="9 10" key="1">
    <citation type="submission" date="2020-08" db="EMBL/GenBank/DDBJ databases">
        <title>Genomic Encyclopedia of Type Strains, Phase IV (KMG-IV): sequencing the most valuable type-strain genomes for metagenomic binning, comparative biology and taxonomic classification.</title>
        <authorList>
            <person name="Goeker M."/>
        </authorList>
    </citation>
    <scope>NUCLEOTIDE SEQUENCE [LARGE SCALE GENOMIC DNA]</scope>
    <source>
        <strain evidence="9 10">DSM 21319</strain>
    </source>
</reference>
<comment type="subcellular location">
    <subcellularLocation>
        <location evidence="1">Membrane</location>
        <topology evidence="1">Multi-pass membrane protein</topology>
    </subcellularLocation>
</comment>
<evidence type="ECO:0000256" key="7">
    <source>
        <dbReference type="SAM" id="Phobius"/>
    </source>
</evidence>
<feature type="transmembrane region" description="Helical" evidence="7">
    <location>
        <begin position="197"/>
        <end position="217"/>
    </location>
</feature>
<feature type="transmembrane region" description="Helical" evidence="7">
    <location>
        <begin position="16"/>
        <end position="38"/>
    </location>
</feature>
<organism evidence="9 10">
    <name type="scientific">Shinella fusca</name>
    <dbReference type="NCBI Taxonomy" id="544480"/>
    <lineage>
        <taxon>Bacteria</taxon>
        <taxon>Pseudomonadati</taxon>
        <taxon>Pseudomonadota</taxon>
        <taxon>Alphaproteobacteria</taxon>
        <taxon>Hyphomicrobiales</taxon>
        <taxon>Rhizobiaceae</taxon>
        <taxon>Shinella</taxon>
    </lineage>
</organism>
<accession>A0A7W7YYE8</accession>
<evidence type="ECO:0000256" key="1">
    <source>
        <dbReference type="ARBA" id="ARBA00004141"/>
    </source>
</evidence>
<dbReference type="Proteomes" id="UP000535406">
    <property type="component" value="Unassembled WGS sequence"/>
</dbReference>
<dbReference type="AlphaFoldDB" id="A0A7W7YYE8"/>
<comment type="similarity">
    <text evidence="2">Belongs to the peptidase S54 family.</text>
</comment>
<dbReference type="EMBL" id="JACHIK010000017">
    <property type="protein sequence ID" value="MBB5044504.1"/>
    <property type="molecule type" value="Genomic_DNA"/>
</dbReference>
<evidence type="ECO:0000256" key="5">
    <source>
        <dbReference type="ARBA" id="ARBA00022989"/>
    </source>
</evidence>
<evidence type="ECO:0000256" key="2">
    <source>
        <dbReference type="ARBA" id="ARBA00009045"/>
    </source>
</evidence>
<dbReference type="InterPro" id="IPR035952">
    <property type="entry name" value="Rhomboid-like_sf"/>
</dbReference>
<feature type="domain" description="Peptidase S54 rhomboid" evidence="8">
    <location>
        <begin position="75"/>
        <end position="219"/>
    </location>
</feature>
<keyword evidence="4" id="KW-0378">Hydrolase</keyword>
<keyword evidence="10" id="KW-1185">Reference proteome</keyword>
<dbReference type="SUPFAM" id="SSF144091">
    <property type="entry name" value="Rhomboid-like"/>
    <property type="match status" value="1"/>
</dbReference>
<dbReference type="InterPro" id="IPR050925">
    <property type="entry name" value="Rhomboid_protease_S54"/>
</dbReference>
<keyword evidence="3 7" id="KW-0812">Transmembrane</keyword>
<evidence type="ECO:0000313" key="10">
    <source>
        <dbReference type="Proteomes" id="UP000535406"/>
    </source>
</evidence>
<dbReference type="PANTHER" id="PTHR43731">
    <property type="entry name" value="RHOMBOID PROTEASE"/>
    <property type="match status" value="1"/>
</dbReference>
<feature type="transmembrane region" description="Helical" evidence="7">
    <location>
        <begin position="76"/>
        <end position="100"/>
    </location>
</feature>
<sequence length="261" mass="28109">MFIPLHDANSLKYIKVQYVTIGLIAVNVAAWLVTGLVSTREFSDAAVVGLGYIPAVVFDFADLQADLVLVPKDATFITYAFLHLDFLHLASNMLFLWVFGDNVEDALGHVRFLLFYLLCAAGGALVHGLVQPDSEAPLIGASGAVSGVVAAYFLLHPKVRVWVLVFFRIPLPLPAVIPLAFWIAQQFFMLAVDRDGGVSWGAHVGGILTGALLVLVLRRKGVPLFDRTIVTPKAVRHAEAPAISAEASSSGSSVPPTHWGR</sequence>
<evidence type="ECO:0000256" key="3">
    <source>
        <dbReference type="ARBA" id="ARBA00022692"/>
    </source>
</evidence>
<dbReference type="GO" id="GO:0004252">
    <property type="term" value="F:serine-type endopeptidase activity"/>
    <property type="evidence" value="ECO:0007669"/>
    <property type="project" value="InterPro"/>
</dbReference>
<evidence type="ECO:0000313" key="9">
    <source>
        <dbReference type="EMBL" id="MBB5044504.1"/>
    </source>
</evidence>
<dbReference type="InterPro" id="IPR022764">
    <property type="entry name" value="Peptidase_S54_rhomboid_dom"/>
</dbReference>
<keyword evidence="9" id="KW-0645">Protease</keyword>
<gene>
    <name evidence="9" type="ORF">HNQ66_003929</name>
</gene>
<feature type="transmembrane region" description="Helical" evidence="7">
    <location>
        <begin position="112"/>
        <end position="130"/>
    </location>
</feature>
<feature type="transmembrane region" description="Helical" evidence="7">
    <location>
        <begin position="136"/>
        <end position="155"/>
    </location>
</feature>
<dbReference type="RefSeq" id="WP_184145856.1">
    <property type="nucleotide sequence ID" value="NZ_JACHIK010000017.1"/>
</dbReference>
<protein>
    <submittedName>
        <fullName evidence="9">Membrane associated rhomboid family serine protease</fullName>
    </submittedName>
</protein>
<feature type="transmembrane region" description="Helical" evidence="7">
    <location>
        <begin position="162"/>
        <end position="185"/>
    </location>
</feature>
<dbReference type="Gene3D" id="1.20.1540.10">
    <property type="entry name" value="Rhomboid-like"/>
    <property type="match status" value="1"/>
</dbReference>
<dbReference type="GO" id="GO:0006508">
    <property type="term" value="P:proteolysis"/>
    <property type="evidence" value="ECO:0007669"/>
    <property type="project" value="UniProtKB-KW"/>
</dbReference>
<keyword evidence="5 7" id="KW-1133">Transmembrane helix</keyword>
<keyword evidence="6 7" id="KW-0472">Membrane</keyword>
<dbReference type="Pfam" id="PF01694">
    <property type="entry name" value="Rhomboid"/>
    <property type="match status" value="1"/>
</dbReference>
<name>A0A7W7YYE8_9HYPH</name>
<evidence type="ECO:0000259" key="8">
    <source>
        <dbReference type="Pfam" id="PF01694"/>
    </source>
</evidence>
<dbReference type="GO" id="GO:0016020">
    <property type="term" value="C:membrane"/>
    <property type="evidence" value="ECO:0007669"/>
    <property type="project" value="UniProtKB-SubCell"/>
</dbReference>